<protein>
    <submittedName>
        <fullName evidence="1">Uncharacterized protein</fullName>
    </submittedName>
</protein>
<evidence type="ECO:0000313" key="1">
    <source>
        <dbReference type="EMBL" id="WOT01447.1"/>
    </source>
</evidence>
<dbReference type="EMBL" id="CP136958">
    <property type="protein sequence ID" value="WOT01447.1"/>
    <property type="molecule type" value="Genomic_DNA"/>
</dbReference>
<gene>
    <name evidence="1" type="ORF">CYJ47_09225</name>
</gene>
<proteinExistence type="predicted"/>
<reference evidence="1" key="1">
    <citation type="submission" date="2017-12" db="EMBL/GenBank/DDBJ databases">
        <authorList>
            <person name="Thomas-White K."/>
            <person name="Wolfe A.J."/>
        </authorList>
    </citation>
    <scope>NUCLEOTIDE SEQUENCE</scope>
    <source>
        <strain evidence="1">UMB0763</strain>
    </source>
</reference>
<dbReference type="Proteomes" id="UP000234560">
    <property type="component" value="Chromosome"/>
</dbReference>
<evidence type="ECO:0000313" key="2">
    <source>
        <dbReference type="Proteomes" id="UP000234560"/>
    </source>
</evidence>
<organism evidence="1 2">
    <name type="scientific">Corynebacterium pyruviciproducens</name>
    <dbReference type="NCBI Taxonomy" id="598660"/>
    <lineage>
        <taxon>Bacteria</taxon>
        <taxon>Bacillati</taxon>
        <taxon>Actinomycetota</taxon>
        <taxon>Actinomycetes</taxon>
        <taxon>Mycobacteriales</taxon>
        <taxon>Corynebacteriaceae</taxon>
        <taxon>Corynebacterium</taxon>
    </lineage>
</organism>
<dbReference type="RefSeq" id="WP_257877746.1">
    <property type="nucleotide sequence ID" value="NZ_CP136958.1"/>
</dbReference>
<reference evidence="1" key="2">
    <citation type="submission" date="2023-10" db="EMBL/GenBank/DDBJ databases">
        <authorList>
            <person name="Choi B."/>
        </authorList>
    </citation>
    <scope>NUCLEOTIDE SEQUENCE</scope>
    <source>
        <strain evidence="1">UMB0763</strain>
    </source>
</reference>
<dbReference type="AlphaFoldDB" id="A0AAF1BVG7"/>
<name>A0AAF1BVG7_9CORY</name>
<accession>A0AAF1BVG7</accession>
<sequence length="206" mass="21816">MTLTPLAGYRLLQTYTKTPAPAPQPRLQKYHGNCENAARYFTTRGIQIAVEKYSLPAVPVSRVSAAARRSLSSLRKSLPRAYQVTVESFYFTTGPQVSVPVATEQADSSPSGTGWPPATRCAAAPGAPSLAGGGMTGPDSLNAAAQEATLLVATPPQPQAQEQTVLCQTGFAHGSIRASGTFYSFITAVREIVPGGPCQLHTFRMF</sequence>
<dbReference type="KEGG" id="cpyr:CYJ47_09225"/>